<proteinExistence type="predicted"/>
<keyword evidence="2" id="KW-1185">Reference proteome</keyword>
<organism evidence="1 2">
    <name type="scientific">Siccirubricoccus soli</name>
    <dbReference type="NCBI Taxonomy" id="2899147"/>
    <lineage>
        <taxon>Bacteria</taxon>
        <taxon>Pseudomonadati</taxon>
        <taxon>Pseudomonadota</taxon>
        <taxon>Alphaproteobacteria</taxon>
        <taxon>Acetobacterales</taxon>
        <taxon>Roseomonadaceae</taxon>
        <taxon>Siccirubricoccus</taxon>
    </lineage>
</organism>
<reference evidence="1 2" key="1">
    <citation type="submission" date="2021-12" db="EMBL/GenBank/DDBJ databases">
        <title>Siccirubricoccus leaddurans sp. nov., a high concentration Zn2+ tolerance bacterium.</title>
        <authorList>
            <person name="Cao Y."/>
        </authorList>
    </citation>
    <scope>NUCLEOTIDE SEQUENCE [LARGE SCALE GENOMIC DNA]</scope>
    <source>
        <strain evidence="1 2">KC 17139</strain>
    </source>
</reference>
<gene>
    <name evidence="1" type="ORF">JYK14_19835</name>
</gene>
<comment type="caution">
    <text evidence="1">The sequence shown here is derived from an EMBL/GenBank/DDBJ whole genome shotgun (WGS) entry which is preliminary data.</text>
</comment>
<accession>A0ABT1D9W2</accession>
<evidence type="ECO:0000313" key="1">
    <source>
        <dbReference type="EMBL" id="MCO6418397.1"/>
    </source>
</evidence>
<name>A0ABT1D9W2_9PROT</name>
<protein>
    <recommendedName>
        <fullName evidence="3">Pectate lyase superfamily protein domain-containing protein</fullName>
    </recommendedName>
</protein>
<dbReference type="Proteomes" id="UP001523392">
    <property type="component" value="Unassembled WGS sequence"/>
</dbReference>
<dbReference type="InterPro" id="IPR011050">
    <property type="entry name" value="Pectin_lyase_fold/virulence"/>
</dbReference>
<dbReference type="InterPro" id="IPR012334">
    <property type="entry name" value="Pectin_lyas_fold"/>
</dbReference>
<evidence type="ECO:0008006" key="3">
    <source>
        <dbReference type="Google" id="ProtNLM"/>
    </source>
</evidence>
<sequence length="547" mass="58583">MADESAQRQAVFRVDRADVVAALGADGLHRPLSIAALRGSRLVSVRDLGAIGDGRRHPLSERYGSLAAAQRDYPRAQSLNDEIDWAATQAAIDLVAASGGGTVLSPAGTYLCNRSLLFPECREWGERGAEVNWLGEGKYATTYHWPVDLGPGQAAVLCPGRRDPGGMYEGVWQDIGLLGPARAAPAPGVMPAAMDGWGWGARRRMVRCLASRFRAGLSIVGDHSRFEDVICRECFYAVHFAVPSESLYGDLLFEKCMFSGCAMAAIAVAPEAQMGGCTLISCYVGGSPYALLKEAAPRGRGKDDVLISNSVFLNCMFEYVGNAWIQDANAPRRAALRKVTFDTCYFQWANESRWARAPRQALWDIHRAEHVVWRQPKEPFATIPGDQALLKVARAESCEISGHVGHLLYNCAQARRPLLHPETVQDDSFRGWSLTEPGGWEARFAAVAAEGPGVERGQVLEWAPGGRVRMGRPGPVPVAGICLMAAPPGGVTVLAVRAGSISVRAPEGGADGWLVKGPGGTAVPGGREGAIGWCFYARDGMATVALG</sequence>
<dbReference type="Gene3D" id="2.160.20.10">
    <property type="entry name" value="Single-stranded right-handed beta-helix, Pectin lyase-like"/>
    <property type="match status" value="1"/>
</dbReference>
<evidence type="ECO:0000313" key="2">
    <source>
        <dbReference type="Proteomes" id="UP001523392"/>
    </source>
</evidence>
<dbReference type="EMBL" id="JAFIRR010000128">
    <property type="protein sequence ID" value="MCO6418397.1"/>
    <property type="molecule type" value="Genomic_DNA"/>
</dbReference>
<dbReference type="SUPFAM" id="SSF51126">
    <property type="entry name" value="Pectin lyase-like"/>
    <property type="match status" value="1"/>
</dbReference>
<dbReference type="RefSeq" id="WP_252955026.1">
    <property type="nucleotide sequence ID" value="NZ_JAFIRR010000128.1"/>
</dbReference>